<dbReference type="Proteomes" id="UP000240542">
    <property type="component" value="Unassembled WGS sequence"/>
</dbReference>
<protein>
    <submittedName>
        <fullName evidence="2">Uncharacterized protein</fullName>
    </submittedName>
</protein>
<dbReference type="RefSeq" id="WP_106583863.1">
    <property type="nucleotide sequence ID" value="NZ_PYGA01000011.1"/>
</dbReference>
<evidence type="ECO:0000313" key="3">
    <source>
        <dbReference type="Proteomes" id="UP000240542"/>
    </source>
</evidence>
<comment type="caution">
    <text evidence="2">The sequence shown here is derived from an EMBL/GenBank/DDBJ whole genome shotgun (WGS) entry which is preliminary data.</text>
</comment>
<gene>
    <name evidence="2" type="ORF">CLV63_11168</name>
</gene>
<accession>A0A2P8DGZ1</accession>
<proteinExistence type="predicted"/>
<organism evidence="2 3">
    <name type="scientific">Murinocardiopsis flavida</name>
    <dbReference type="NCBI Taxonomy" id="645275"/>
    <lineage>
        <taxon>Bacteria</taxon>
        <taxon>Bacillati</taxon>
        <taxon>Actinomycetota</taxon>
        <taxon>Actinomycetes</taxon>
        <taxon>Streptosporangiales</taxon>
        <taxon>Nocardiopsidaceae</taxon>
        <taxon>Murinocardiopsis</taxon>
    </lineage>
</organism>
<feature type="region of interest" description="Disordered" evidence="1">
    <location>
        <begin position="45"/>
        <end position="68"/>
    </location>
</feature>
<dbReference type="AlphaFoldDB" id="A0A2P8DGZ1"/>
<dbReference type="OrthoDB" id="3579625at2"/>
<evidence type="ECO:0000313" key="2">
    <source>
        <dbReference type="EMBL" id="PSK96473.1"/>
    </source>
</evidence>
<sequence length="68" mass="7046">MDQEFVGFAIRVCGACGGPADAAVVESSHYTTQGIVRYLRCPCGRRRVDSAGPSAGGPGGYPEPSSRN</sequence>
<evidence type="ECO:0000256" key="1">
    <source>
        <dbReference type="SAM" id="MobiDB-lite"/>
    </source>
</evidence>
<name>A0A2P8DGZ1_9ACTN</name>
<keyword evidence="3" id="KW-1185">Reference proteome</keyword>
<dbReference type="EMBL" id="PYGA01000011">
    <property type="protein sequence ID" value="PSK96473.1"/>
    <property type="molecule type" value="Genomic_DNA"/>
</dbReference>
<reference evidence="2 3" key="1">
    <citation type="submission" date="2018-03" db="EMBL/GenBank/DDBJ databases">
        <title>Genomic Encyclopedia of Archaeal and Bacterial Type Strains, Phase II (KMG-II): from individual species to whole genera.</title>
        <authorList>
            <person name="Goeker M."/>
        </authorList>
    </citation>
    <scope>NUCLEOTIDE SEQUENCE [LARGE SCALE GENOMIC DNA]</scope>
    <source>
        <strain evidence="2 3">DSM 45312</strain>
    </source>
</reference>